<reference evidence="3" key="1">
    <citation type="journal article" date="2016" name="Genome Biol. Evol.">
        <title>Comparative 'omics' of the Fusarium fujikuroi species complex highlights differences in genetic potential and metabolite synthesis.</title>
        <authorList>
            <person name="Niehaus E.-M."/>
            <person name="Muensterkoetter M."/>
            <person name="Proctor R.H."/>
            <person name="Brown D.W."/>
            <person name="Sharon A."/>
            <person name="Idan Y."/>
            <person name="Oren-Young L."/>
            <person name="Sieber C.M."/>
            <person name="Novak O."/>
            <person name="Pencik A."/>
            <person name="Tarkowska D."/>
            <person name="Hromadova K."/>
            <person name="Freeman S."/>
            <person name="Maymon M."/>
            <person name="Elazar M."/>
            <person name="Youssef S.A."/>
            <person name="El-Shabrawy E.S.M."/>
            <person name="Shalaby A.B.A."/>
            <person name="Houterman P."/>
            <person name="Brock N.L."/>
            <person name="Burkhardt I."/>
            <person name="Tsavkelova E.A."/>
            <person name="Dickschat J.S."/>
            <person name="Galuszka P."/>
            <person name="Gueldener U."/>
            <person name="Tudzynski B."/>
        </authorList>
    </citation>
    <scope>NUCLEOTIDE SEQUENCE [LARGE SCALE GENOMIC DNA]</scope>
    <source>
        <strain evidence="3">ET1</strain>
    </source>
</reference>
<evidence type="ECO:0000313" key="2">
    <source>
        <dbReference type="EMBL" id="CZR48771.1"/>
    </source>
</evidence>
<dbReference type="Gene3D" id="2.60.120.200">
    <property type="match status" value="1"/>
</dbReference>
<comment type="caution">
    <text evidence="2">The sequence shown here is derived from an EMBL/GenBank/DDBJ whole genome shotgun (WGS) entry which is preliminary data.</text>
</comment>
<organism evidence="2 3">
    <name type="scientific">Fusarium proliferatum (strain ET1)</name>
    <name type="common">Orchid endophyte fungus</name>
    <dbReference type="NCBI Taxonomy" id="1227346"/>
    <lineage>
        <taxon>Eukaryota</taxon>
        <taxon>Fungi</taxon>
        <taxon>Dikarya</taxon>
        <taxon>Ascomycota</taxon>
        <taxon>Pezizomycotina</taxon>
        <taxon>Sordariomycetes</taxon>
        <taxon>Hypocreomycetidae</taxon>
        <taxon>Hypocreales</taxon>
        <taxon>Nectriaceae</taxon>
        <taxon>Fusarium</taxon>
        <taxon>Fusarium fujikuroi species complex</taxon>
    </lineage>
</organism>
<sequence length="256" mass="29171">MFFTPIALLIVANPVFGGTLVQSDFSSSLGPFSICNAKSPSAGTISHKALSMYFDENDYDGTRDDRGVEICVFKPETRSNVPQMHKEGWQGFRLYVPSRGFPHDKSTVIAQQFCPTRCISWCGTLEIIDNSVVVNHRSTCGTPVTTTIIHRLKRNSWHDVVIRMRVSAEKDGAYEVWWNKRKIYSSVGIDVGFGTWTKDTLVEGWYFKNGIYAHDWESYTNTTRTLYLDDVKWYETDVGESDGYRTVAPHSHKIWT</sequence>
<dbReference type="AlphaFoldDB" id="A0A1L7W8I9"/>
<evidence type="ECO:0008006" key="4">
    <source>
        <dbReference type="Google" id="ProtNLM"/>
    </source>
</evidence>
<dbReference type="RefSeq" id="XP_031089294.1">
    <property type="nucleotide sequence ID" value="XM_031223989.1"/>
</dbReference>
<proteinExistence type="predicted"/>
<name>A0A1L7W8I9_FUSPR</name>
<evidence type="ECO:0000313" key="3">
    <source>
        <dbReference type="Proteomes" id="UP000183971"/>
    </source>
</evidence>
<dbReference type="InterPro" id="IPR025975">
    <property type="entry name" value="Polysacc_lyase"/>
</dbReference>
<dbReference type="EMBL" id="FJOF01000014">
    <property type="protein sequence ID" value="CZR48771.1"/>
    <property type="molecule type" value="Genomic_DNA"/>
</dbReference>
<dbReference type="Proteomes" id="UP000183971">
    <property type="component" value="Unassembled WGS sequence"/>
</dbReference>
<dbReference type="Pfam" id="PF14099">
    <property type="entry name" value="Polysacc_lyase"/>
    <property type="match status" value="1"/>
</dbReference>
<dbReference type="VEuPathDB" id="FungiDB:FPRO_03908"/>
<feature type="signal peptide" evidence="1">
    <location>
        <begin position="1"/>
        <end position="17"/>
    </location>
</feature>
<keyword evidence="1" id="KW-0732">Signal</keyword>
<feature type="chain" id="PRO_5009875114" description="Polysaccharide lyase" evidence="1">
    <location>
        <begin position="18"/>
        <end position="256"/>
    </location>
</feature>
<evidence type="ECO:0000256" key="1">
    <source>
        <dbReference type="SAM" id="SignalP"/>
    </source>
</evidence>
<dbReference type="GeneID" id="42048793"/>
<gene>
    <name evidence="2" type="ORF">FPRO_03908</name>
</gene>
<keyword evidence="3" id="KW-1185">Reference proteome</keyword>
<accession>A0A1L7W8I9</accession>
<protein>
    <recommendedName>
        <fullName evidence="4">Polysaccharide lyase</fullName>
    </recommendedName>
</protein>